<dbReference type="AlphaFoldDB" id="A0A426ZK62"/>
<organism evidence="1 2">
    <name type="scientific">Ensete ventricosum</name>
    <name type="common">Abyssinian banana</name>
    <name type="synonym">Musa ensete</name>
    <dbReference type="NCBI Taxonomy" id="4639"/>
    <lineage>
        <taxon>Eukaryota</taxon>
        <taxon>Viridiplantae</taxon>
        <taxon>Streptophyta</taxon>
        <taxon>Embryophyta</taxon>
        <taxon>Tracheophyta</taxon>
        <taxon>Spermatophyta</taxon>
        <taxon>Magnoliopsida</taxon>
        <taxon>Liliopsida</taxon>
        <taxon>Zingiberales</taxon>
        <taxon>Musaceae</taxon>
        <taxon>Ensete</taxon>
    </lineage>
</organism>
<evidence type="ECO:0000313" key="2">
    <source>
        <dbReference type="Proteomes" id="UP000287651"/>
    </source>
</evidence>
<dbReference type="EMBL" id="AMZH03006234">
    <property type="protein sequence ID" value="RRT64341.1"/>
    <property type="molecule type" value="Genomic_DNA"/>
</dbReference>
<reference evidence="1 2" key="1">
    <citation type="journal article" date="2014" name="Agronomy (Basel)">
        <title>A Draft Genome Sequence for Ensete ventricosum, the Drought-Tolerant Tree Against Hunger.</title>
        <authorList>
            <person name="Harrison J."/>
            <person name="Moore K.A."/>
            <person name="Paszkiewicz K."/>
            <person name="Jones T."/>
            <person name="Grant M."/>
            <person name="Ambacheew D."/>
            <person name="Muzemil S."/>
            <person name="Studholme D.J."/>
        </authorList>
    </citation>
    <scope>NUCLEOTIDE SEQUENCE [LARGE SCALE GENOMIC DNA]</scope>
</reference>
<accession>A0A426ZK62</accession>
<comment type="caution">
    <text evidence="1">The sequence shown here is derived from an EMBL/GenBank/DDBJ whole genome shotgun (WGS) entry which is preliminary data.</text>
</comment>
<name>A0A426ZK62_ENSVE</name>
<proteinExistence type="predicted"/>
<sequence length="231" mass="25986">MANIDSVGRVFLTHMRQAHLARVFVMANIVGVGRVFPTKTSHARSAQSLRCGRPRSLTLPWWISRFPIVADLEASLRILGFPPIANPSWQISGFPVLVNLEASLTVANFGLSRHNGSQSLTPRWRISSFPAVKMEAQSVKETLESECSISEYQKDAVIDFKAPVKFRNGLERTRLVSYQFGYQIVVARFKVRCPQLEIKNPFTDYLEDQDVPMEVKMPFNNGVDSPPHPTA</sequence>
<dbReference type="Proteomes" id="UP000287651">
    <property type="component" value="Unassembled WGS sequence"/>
</dbReference>
<protein>
    <submittedName>
        <fullName evidence="1">Uncharacterized protein</fullName>
    </submittedName>
</protein>
<gene>
    <name evidence="1" type="ORF">B296_00019915</name>
</gene>
<evidence type="ECO:0000313" key="1">
    <source>
        <dbReference type="EMBL" id="RRT64341.1"/>
    </source>
</evidence>